<dbReference type="InterPro" id="IPR019734">
    <property type="entry name" value="TPR_rpt"/>
</dbReference>
<dbReference type="Proteomes" id="UP000326354">
    <property type="component" value="Chromosome"/>
</dbReference>
<dbReference type="AlphaFoldDB" id="A0A5S9IM21"/>
<accession>A0A5S9IM21</accession>
<evidence type="ECO:0000313" key="1">
    <source>
        <dbReference type="EMBL" id="BBM84021.1"/>
    </source>
</evidence>
<dbReference type="SUPFAM" id="SSF48452">
    <property type="entry name" value="TPR-like"/>
    <property type="match status" value="2"/>
</dbReference>
<dbReference type="KEGG" id="uam:UABAM_02376"/>
<dbReference type="SMART" id="SM00028">
    <property type="entry name" value="TPR"/>
    <property type="match status" value="9"/>
</dbReference>
<sequence>MARHIKQLKEFSQNKELVLLVGSSVKNPSPHTSFVEKFLSTLQNSWDVLELYLPEVRERGLTTEAFYRVFYEYFADEVFTPLQSFKYEKADPYYQTIAQIVANQKLLALGTADIDNRLALALQQEYHDIPFEQHADTNIPYVSYLNGCIENEDSLVATLEQESHKLQGASPNLEKVYHFITKNENAKAVLLLGLHPDDFCWKKTYGLMVQLAKKYPQKTIYWMYTEKSMALEHLKQLGNVQLIPYSPDVLAEVFDLQHVQETVDNIDTAALDKWLEAKNADPDLLEFAGALLNEVISRSHALQVLEYAMSSYQSEGNSAGLARVHRLKGSIYFEQGHLEKSIHNHNEAIALWNRANQEYQLAKENMMLADTYWNAGATDRALQHYGEALSIYNMLENISGISSVTDKLARICDIDEDYELAQRYYNESLEAKKKKYQYSEMVQTLLNLSASLIKNQDWEQATTNLNEALRIGNEFYCHSSLEEVHQHLGLIAMSALDYKRAYDHYQTSYEIYQAQKDILSSVFVNCNLGHICAKLENYDESVKYYEGALESYEKMGDWQHLAAIYNNLGYINTCRKECGLAEEYFSRSVEIFVALGDVMNLIRTHGNLARVYTMQGEFENAIECYLANVEMLSQLDEKVELASTLIAISIVQAQSDQKDASQKSINEAIEIYQSLGMEKETQEAQEILQNLCAN</sequence>
<dbReference type="Pfam" id="PF13424">
    <property type="entry name" value="TPR_12"/>
    <property type="match status" value="2"/>
</dbReference>
<dbReference type="Gene3D" id="1.25.40.10">
    <property type="entry name" value="Tetratricopeptide repeat domain"/>
    <property type="match status" value="2"/>
</dbReference>
<proteinExistence type="predicted"/>
<dbReference type="OrthoDB" id="9778733at2"/>
<name>A0A5S9IM21_UABAM</name>
<dbReference type="RefSeq" id="WP_151968200.1">
    <property type="nucleotide sequence ID" value="NZ_AP019860.1"/>
</dbReference>
<gene>
    <name evidence="1" type="ORF">UABAM_02376</name>
</gene>
<dbReference type="PANTHER" id="PTHR10098">
    <property type="entry name" value="RAPSYN-RELATED"/>
    <property type="match status" value="1"/>
</dbReference>
<protein>
    <submittedName>
        <fullName evidence="1">Tetratricopeptide repeat domain protein</fullName>
    </submittedName>
</protein>
<dbReference type="InterPro" id="IPR011990">
    <property type="entry name" value="TPR-like_helical_dom_sf"/>
</dbReference>
<dbReference type="EMBL" id="AP019860">
    <property type="protein sequence ID" value="BBM84021.1"/>
    <property type="molecule type" value="Genomic_DNA"/>
</dbReference>
<organism evidence="1 2">
    <name type="scientific">Uabimicrobium amorphum</name>
    <dbReference type="NCBI Taxonomy" id="2596890"/>
    <lineage>
        <taxon>Bacteria</taxon>
        <taxon>Pseudomonadati</taxon>
        <taxon>Planctomycetota</taxon>
        <taxon>Candidatus Uabimicrobiia</taxon>
        <taxon>Candidatus Uabimicrobiales</taxon>
        <taxon>Candidatus Uabimicrobiaceae</taxon>
        <taxon>Candidatus Uabimicrobium</taxon>
    </lineage>
</organism>
<keyword evidence="2" id="KW-1185">Reference proteome</keyword>
<reference evidence="1 2" key="1">
    <citation type="submission" date="2019-08" db="EMBL/GenBank/DDBJ databases">
        <title>Complete genome sequence of Candidatus Uab amorphum.</title>
        <authorList>
            <person name="Shiratori T."/>
            <person name="Suzuki S."/>
            <person name="Kakizawa Y."/>
            <person name="Ishida K."/>
        </authorList>
    </citation>
    <scope>NUCLEOTIDE SEQUENCE [LARGE SCALE GENOMIC DNA]</scope>
    <source>
        <strain evidence="1 2">SRT547</strain>
    </source>
</reference>
<evidence type="ECO:0000313" key="2">
    <source>
        <dbReference type="Proteomes" id="UP000326354"/>
    </source>
</evidence>